<comment type="catalytic activity">
    <reaction evidence="5 6">
        <text>queuosine 5'-phosphate + H2O = queuine + D-ribose 5-phosphate</text>
        <dbReference type="Rhea" id="RHEA:75387"/>
        <dbReference type="ChEBI" id="CHEBI:15377"/>
        <dbReference type="ChEBI" id="CHEBI:17433"/>
        <dbReference type="ChEBI" id="CHEBI:78346"/>
        <dbReference type="ChEBI" id="CHEBI:194371"/>
    </reaction>
    <physiologicalReaction direction="left-to-right" evidence="5 6">
        <dbReference type="Rhea" id="RHEA:75388"/>
    </physiologicalReaction>
</comment>
<dbReference type="EMBL" id="JAHLQT010014894">
    <property type="protein sequence ID" value="KAG7169982.1"/>
    <property type="molecule type" value="Genomic_DNA"/>
</dbReference>
<protein>
    <recommendedName>
        <fullName evidence="3 6">Queuosine 5'-phosphate N-glycosylase/hydrolase</fullName>
        <ecNumber evidence="6">3.2.2.-</ecNumber>
    </recommendedName>
    <alternativeName>
        <fullName evidence="4 6">Queuosine-nucleotide N-glycosylase/hydrolase</fullName>
    </alternativeName>
</protein>
<evidence type="ECO:0000256" key="4">
    <source>
        <dbReference type="ARBA" id="ARBA00035393"/>
    </source>
</evidence>
<reference evidence="7" key="1">
    <citation type="journal article" date="2021" name="Sci. Adv.">
        <title>The American lobster genome reveals insights on longevity, neural, and immune adaptations.</title>
        <authorList>
            <person name="Polinski J.M."/>
            <person name="Zimin A.V."/>
            <person name="Clark K.F."/>
            <person name="Kohn A.B."/>
            <person name="Sadowski N."/>
            <person name="Timp W."/>
            <person name="Ptitsyn A."/>
            <person name="Khanna P."/>
            <person name="Romanova D.Y."/>
            <person name="Williams P."/>
            <person name="Greenwood S.J."/>
            <person name="Moroz L.L."/>
            <person name="Walt D.R."/>
            <person name="Bodnar A.G."/>
        </authorList>
    </citation>
    <scope>NUCLEOTIDE SEQUENCE</scope>
    <source>
        <strain evidence="7">GMGI-L3</strain>
    </source>
</reference>
<dbReference type="PANTHER" id="PTHR21314">
    <property type="entry name" value="QUEUOSINE 5'-PHOSPHATE N-GLYCOSYLASE_HYDROLASE-RELATED"/>
    <property type="match status" value="1"/>
</dbReference>
<dbReference type="GO" id="GO:0006400">
    <property type="term" value="P:tRNA modification"/>
    <property type="evidence" value="ECO:0007669"/>
    <property type="project" value="TreeGrafter"/>
</dbReference>
<comment type="caution">
    <text evidence="7">The sequence shown here is derived from an EMBL/GenBank/DDBJ whole genome shotgun (WGS) entry which is preliminary data.</text>
</comment>
<dbReference type="Proteomes" id="UP000747542">
    <property type="component" value="Unassembled WGS sequence"/>
</dbReference>
<proteinExistence type="inferred from homology"/>
<evidence type="ECO:0000256" key="3">
    <source>
        <dbReference type="ARBA" id="ARBA00035306"/>
    </source>
</evidence>
<dbReference type="OrthoDB" id="416777at2759"/>
<evidence type="ECO:0000313" key="7">
    <source>
        <dbReference type="EMBL" id="KAG7169982.1"/>
    </source>
</evidence>
<sequence>MLWPRDAAKLIASKSQNVSIVNEGVKKVANVIAEAVRDGKLDMEEFKQNEVLPLNKGLTKAQLADWVFLIDSLNFNFWTPHGVPKYTVEYEGQKRSGYLAMVSAVNRAIDEGKKMYDPKFYSQLTIEDIKHIFRSDTASTMPLFEDRVKVLKEVGDKLIEKYDGTFVNVLRKADGSAVKLIDIVTSEFPCFNDTATFEGQKVAIFKRVQILAADLWMLYRGEGLGAFTDIDSLTMFADYRVPQAMAYFGVLKYSDSLMEKLNKEELFQSGDREEVEIRGCSIHAAELIATETREILASWNQPSGGINSVKVDFFLWDYRLTNATQLDSIPYHRVRCIYY</sequence>
<evidence type="ECO:0000256" key="1">
    <source>
        <dbReference type="ARBA" id="ARBA00022801"/>
    </source>
</evidence>
<accession>A0A8J5K3N3</accession>
<organism evidence="7 8">
    <name type="scientific">Homarus americanus</name>
    <name type="common">American lobster</name>
    <dbReference type="NCBI Taxonomy" id="6706"/>
    <lineage>
        <taxon>Eukaryota</taxon>
        <taxon>Metazoa</taxon>
        <taxon>Ecdysozoa</taxon>
        <taxon>Arthropoda</taxon>
        <taxon>Crustacea</taxon>
        <taxon>Multicrustacea</taxon>
        <taxon>Malacostraca</taxon>
        <taxon>Eumalacostraca</taxon>
        <taxon>Eucarida</taxon>
        <taxon>Decapoda</taxon>
        <taxon>Pleocyemata</taxon>
        <taxon>Astacidea</taxon>
        <taxon>Nephropoidea</taxon>
        <taxon>Nephropidae</taxon>
        <taxon>Homarus</taxon>
    </lineage>
</organism>
<evidence type="ECO:0000313" key="8">
    <source>
        <dbReference type="Proteomes" id="UP000747542"/>
    </source>
</evidence>
<dbReference type="EC" id="3.2.2.-" evidence="6"/>
<comment type="function">
    <text evidence="6">Catalyzes the hydrolysis of queuosine 5'-phosphate, releasing the nucleobase queuine (q). Is required for salvage of queuine from exogenous queuosine (Q) that is imported and then converted to queuosine 5'-phosphate intracellularly.</text>
</comment>
<evidence type="ECO:0000256" key="2">
    <source>
        <dbReference type="ARBA" id="ARBA00035119"/>
    </source>
</evidence>
<evidence type="ECO:0000256" key="6">
    <source>
        <dbReference type="RuleBase" id="RU365002"/>
    </source>
</evidence>
<dbReference type="InterPro" id="IPR019438">
    <property type="entry name" value="Q_salvage"/>
</dbReference>
<keyword evidence="1 6" id="KW-0378">Hydrolase</keyword>
<comment type="similarity">
    <text evidence="2 6">Belongs to the QNG1 protein family.</text>
</comment>
<name>A0A8J5K3N3_HOMAM</name>
<dbReference type="GO" id="GO:0016787">
    <property type="term" value="F:hydrolase activity"/>
    <property type="evidence" value="ECO:0007669"/>
    <property type="project" value="UniProtKB-KW"/>
</dbReference>
<dbReference type="AlphaFoldDB" id="A0A8J5K3N3"/>
<gene>
    <name evidence="7" type="ORF">Hamer_G012198</name>
</gene>
<evidence type="ECO:0000256" key="5">
    <source>
        <dbReference type="ARBA" id="ARBA00048204"/>
    </source>
</evidence>
<dbReference type="Pfam" id="PF10343">
    <property type="entry name" value="Q_salvage"/>
    <property type="match status" value="1"/>
</dbReference>
<keyword evidence="8" id="KW-1185">Reference proteome</keyword>
<dbReference type="PANTHER" id="PTHR21314:SF0">
    <property type="entry name" value="QUEUOSINE 5'-PHOSPHATE N-GLYCOSYLASE_HYDROLASE"/>
    <property type="match status" value="1"/>
</dbReference>